<accession>A0A0F9NIG8</accession>
<dbReference type="EMBL" id="LAZR01008073">
    <property type="protein sequence ID" value="KKM81137.1"/>
    <property type="molecule type" value="Genomic_DNA"/>
</dbReference>
<reference evidence="1" key="1">
    <citation type="journal article" date="2015" name="Nature">
        <title>Complex archaea that bridge the gap between prokaryotes and eukaryotes.</title>
        <authorList>
            <person name="Spang A."/>
            <person name="Saw J.H."/>
            <person name="Jorgensen S.L."/>
            <person name="Zaremba-Niedzwiedzka K."/>
            <person name="Martijn J."/>
            <person name="Lind A.E."/>
            <person name="van Eijk R."/>
            <person name="Schleper C."/>
            <person name="Guy L."/>
            <person name="Ettema T.J."/>
        </authorList>
    </citation>
    <scope>NUCLEOTIDE SEQUENCE</scope>
</reference>
<organism evidence="1">
    <name type="scientific">marine sediment metagenome</name>
    <dbReference type="NCBI Taxonomy" id="412755"/>
    <lineage>
        <taxon>unclassified sequences</taxon>
        <taxon>metagenomes</taxon>
        <taxon>ecological metagenomes</taxon>
    </lineage>
</organism>
<evidence type="ECO:0000313" key="1">
    <source>
        <dbReference type="EMBL" id="KKM81137.1"/>
    </source>
</evidence>
<sequence>MLNKMESEKNKRVEEIEDIEERLLEAITPNRDEFINRRINHINFARTVLWLCIKSRSEDFIYSSELSKFLKVSASRSQQILTDFVNVGILRKKFPTSTLVEYWIEKEEGNLIILDYIKQAKKTLGVDFGLVIKKEV</sequence>
<gene>
    <name evidence="1" type="ORF">LCGC14_1332880</name>
</gene>
<comment type="caution">
    <text evidence="1">The sequence shown here is derived from an EMBL/GenBank/DDBJ whole genome shotgun (WGS) entry which is preliminary data.</text>
</comment>
<proteinExistence type="predicted"/>
<name>A0A0F9NIG8_9ZZZZ</name>
<protein>
    <submittedName>
        <fullName evidence="1">Uncharacterized protein</fullName>
    </submittedName>
</protein>
<dbReference type="AlphaFoldDB" id="A0A0F9NIG8"/>